<evidence type="ECO:0000313" key="2">
    <source>
        <dbReference type="Proteomes" id="UP000275385"/>
    </source>
</evidence>
<accession>A0A420Y435</accession>
<name>A0A420Y435_9PEZI</name>
<dbReference type="EMBL" id="QVQW01000053">
    <property type="protein sequence ID" value="RKU42651.1"/>
    <property type="molecule type" value="Genomic_DNA"/>
</dbReference>
<proteinExistence type="predicted"/>
<keyword evidence="2" id="KW-1185">Reference proteome</keyword>
<protein>
    <submittedName>
        <fullName evidence="1">Uncharacterized protein</fullName>
    </submittedName>
</protein>
<evidence type="ECO:0000313" key="1">
    <source>
        <dbReference type="EMBL" id="RKU42651.1"/>
    </source>
</evidence>
<dbReference type="AlphaFoldDB" id="A0A420Y435"/>
<organism evidence="1 2">
    <name type="scientific">Coniochaeta pulveracea</name>
    <dbReference type="NCBI Taxonomy" id="177199"/>
    <lineage>
        <taxon>Eukaryota</taxon>
        <taxon>Fungi</taxon>
        <taxon>Dikarya</taxon>
        <taxon>Ascomycota</taxon>
        <taxon>Pezizomycotina</taxon>
        <taxon>Sordariomycetes</taxon>
        <taxon>Sordariomycetidae</taxon>
        <taxon>Coniochaetales</taxon>
        <taxon>Coniochaetaceae</taxon>
        <taxon>Coniochaeta</taxon>
    </lineage>
</organism>
<dbReference type="Proteomes" id="UP000275385">
    <property type="component" value="Unassembled WGS sequence"/>
</dbReference>
<gene>
    <name evidence="1" type="ORF">DL546_002215</name>
</gene>
<sequence length="99" mass="10697">MPILRIVRSLDSNITFGLHVLVGPPCSPGCESDGFPVMVIVFGACLPCLVLVVDGQSSAAGWWLQSTRLRQDGSAMESKRVMSLLVIAEPDSFDSIYIQ</sequence>
<comment type="caution">
    <text evidence="1">The sequence shown here is derived from an EMBL/GenBank/DDBJ whole genome shotgun (WGS) entry which is preliminary data.</text>
</comment>
<reference evidence="1 2" key="1">
    <citation type="submission" date="2018-08" db="EMBL/GenBank/DDBJ databases">
        <title>Draft genome of the lignicolous fungus Coniochaeta pulveracea.</title>
        <authorList>
            <person name="Borstlap C.J."/>
            <person name="De Witt R.N."/>
            <person name="Botha A."/>
            <person name="Volschenk H."/>
        </authorList>
    </citation>
    <scope>NUCLEOTIDE SEQUENCE [LARGE SCALE GENOMIC DNA]</scope>
    <source>
        <strain evidence="1 2">CAB683</strain>
    </source>
</reference>